<reference evidence="8" key="1">
    <citation type="journal article" date="2010" name="Stand. Genomic Sci.">
        <title>Complete genome sequence of Syntrophothermus lipocalidus type strain (TGB-C1T).</title>
        <authorList>
            <consortium name="US DOE Joint Genome Institute (JGI-PGF)"/>
            <person name="Djao O."/>
            <person name="Zhang X."/>
            <person name="Lucas S."/>
            <person name="Lapidus A."/>
            <person name="Glavina Del Rio T."/>
            <person name="Nolan M."/>
            <person name="Tice H."/>
            <person name="Cheng J."/>
            <person name="Han C."/>
            <person name="Tapia R."/>
            <person name="Goodwin L."/>
            <person name="Pitluck S."/>
            <person name="Liolios K."/>
            <person name="Ivanova N."/>
            <person name="Mavromatis K."/>
            <person name="Mikhailova N."/>
            <person name="Ovchinnikova G."/>
            <person name="Pati A."/>
            <person name="Brambilla E."/>
            <person name="Chen A."/>
            <person name="Palaniappan K."/>
            <person name="Land M."/>
            <person name="Hauser L."/>
            <person name="Chang Y."/>
            <person name="Jeffries C."/>
            <person name="Rohde M."/>
            <person name="Sikorski J."/>
            <person name="Spring S."/>
            <person name="Goker M."/>
            <person name="Detter J."/>
            <person name="Woyke T."/>
            <person name="Bristow J."/>
            <person name="Eisen J."/>
            <person name="Markowitz V."/>
            <person name="Hugenholtz P."/>
            <person name="Kyrpides N."/>
            <person name="Klenk H."/>
        </authorList>
    </citation>
    <scope>NUCLEOTIDE SEQUENCE [LARGE SCALE GENOMIC DNA]</scope>
    <source>
        <strain evidence="8">DSM 12680 / TGB-C1</strain>
    </source>
</reference>
<dbReference type="PANTHER" id="PTHR34984:SF1">
    <property type="entry name" value="CARBON STORAGE REGULATOR"/>
    <property type="match status" value="1"/>
</dbReference>
<comment type="similarity">
    <text evidence="6">Belongs to the CsrA/RsmA family.</text>
</comment>
<dbReference type="GO" id="GO:1902208">
    <property type="term" value="P:regulation of bacterial-type flagellum assembly"/>
    <property type="evidence" value="ECO:0007669"/>
    <property type="project" value="UniProtKB-UniRule"/>
</dbReference>
<evidence type="ECO:0000256" key="3">
    <source>
        <dbReference type="ARBA" id="ARBA00022795"/>
    </source>
</evidence>
<evidence type="ECO:0000256" key="5">
    <source>
        <dbReference type="ARBA" id="ARBA00022884"/>
    </source>
</evidence>
<evidence type="ECO:0000256" key="2">
    <source>
        <dbReference type="ARBA" id="ARBA00022491"/>
    </source>
</evidence>
<reference evidence="7 8" key="2">
    <citation type="journal article" date="2010" name="Stand. Genomic Sci.">
        <title>Complete genome sequence of Syntrophothermus lipocalidus type strain (TGB-C1).</title>
        <authorList>
            <person name="Djao O.D."/>
            <person name="Zhang X."/>
            <person name="Lucas S."/>
            <person name="Lapidus A."/>
            <person name="Del Rio T.G."/>
            <person name="Nolan M."/>
            <person name="Tice H."/>
            <person name="Cheng J.F."/>
            <person name="Han C."/>
            <person name="Tapia R."/>
            <person name="Goodwin L."/>
            <person name="Pitluck S."/>
            <person name="Liolios K."/>
            <person name="Ivanova N."/>
            <person name="Mavromatis K."/>
            <person name="Mikhailova N."/>
            <person name="Ovchinnikova G."/>
            <person name="Pati A."/>
            <person name="Brambilla E."/>
            <person name="Chen A."/>
            <person name="Palaniappan K."/>
            <person name="Land M."/>
            <person name="Hauser L."/>
            <person name="Chang Y.J."/>
            <person name="Jeffries C.D."/>
            <person name="Rohde M."/>
            <person name="Sikorski J."/>
            <person name="Spring S."/>
            <person name="Goker M."/>
            <person name="Detter J.C."/>
            <person name="Woyke T."/>
            <person name="Bristow J."/>
            <person name="Eisen J.A."/>
            <person name="Markowitz V."/>
            <person name="Hugenholtz P."/>
            <person name="Kyrpides N.C."/>
            <person name="Klenk H.P."/>
        </authorList>
    </citation>
    <scope>NUCLEOTIDE SEQUENCE [LARGE SCALE GENOMIC DNA]</scope>
    <source>
        <strain evidence="8">DSM 12680 / TGB-C1</strain>
    </source>
</reference>
<keyword evidence="5 6" id="KW-0694">RNA-binding</keyword>
<dbReference type="HOGENOM" id="CLU_164837_1_2_9"/>
<protein>
    <recommendedName>
        <fullName evidence="6">Translational regulator CsrA</fullName>
    </recommendedName>
</protein>
<evidence type="ECO:0000256" key="1">
    <source>
        <dbReference type="ARBA" id="ARBA00022490"/>
    </source>
</evidence>
<gene>
    <name evidence="6" type="primary">csrA</name>
    <name evidence="7" type="ordered locus">Slip_1905</name>
</gene>
<dbReference type="NCBIfam" id="TIGR00202">
    <property type="entry name" value="csrA"/>
    <property type="match status" value="1"/>
</dbReference>
<dbReference type="GO" id="GO:0045947">
    <property type="term" value="P:negative regulation of translational initiation"/>
    <property type="evidence" value="ECO:0007669"/>
    <property type="project" value="UniProtKB-UniRule"/>
</dbReference>
<dbReference type="NCBIfam" id="NF002469">
    <property type="entry name" value="PRK01712.1"/>
    <property type="match status" value="1"/>
</dbReference>
<dbReference type="EMBL" id="CP002048">
    <property type="protein sequence ID" value="ADI02658.1"/>
    <property type="molecule type" value="Genomic_DNA"/>
</dbReference>
<organism evidence="7 8">
    <name type="scientific">Syntrophothermus lipocalidus (strain DSM 12680 / TGB-C1)</name>
    <dbReference type="NCBI Taxonomy" id="643648"/>
    <lineage>
        <taxon>Bacteria</taxon>
        <taxon>Bacillati</taxon>
        <taxon>Bacillota</taxon>
        <taxon>Clostridia</taxon>
        <taxon>Eubacteriales</taxon>
        <taxon>Syntrophomonadaceae</taxon>
        <taxon>Syntrophothermus</taxon>
    </lineage>
</organism>
<accession>D7CPM3</accession>
<evidence type="ECO:0000256" key="4">
    <source>
        <dbReference type="ARBA" id="ARBA00022845"/>
    </source>
</evidence>
<comment type="function">
    <text evidence="6">A translational regulator that binds mRNA to regulate translation initiation and/or mRNA stability. Usually binds in the 5'-UTR at or near the Shine-Dalgarno sequence preventing ribosome-binding, thus repressing translation. Its main target seems to be the major flagellin gene, while its function is anatagonized by FliW.</text>
</comment>
<comment type="subunit">
    <text evidence="6">Homodimer; the beta-strands of each monomer intercalate to form a hydrophobic core, while the alpha-helices form wings that extend away from the core.</text>
</comment>
<sequence>MLVLSRKKDEAIVIGDSIRITVIEIQGDKVRLGIEAPRELAVYRQEIYDAIREENRLAAQTATGIEGLIKELRVKN</sequence>
<keyword evidence="3 6" id="KW-1005">Bacterial flagellum biogenesis</keyword>
<dbReference type="InterPro" id="IPR036107">
    <property type="entry name" value="CsrA_sf"/>
</dbReference>
<dbReference type="AlphaFoldDB" id="D7CPM3"/>
<dbReference type="STRING" id="643648.Slip_1905"/>
<dbReference type="InterPro" id="IPR003751">
    <property type="entry name" value="CsrA"/>
</dbReference>
<name>D7CPM3_SYNLT</name>
<dbReference type="SUPFAM" id="SSF117130">
    <property type="entry name" value="CsrA-like"/>
    <property type="match status" value="1"/>
</dbReference>
<keyword evidence="1 6" id="KW-0963">Cytoplasm</keyword>
<dbReference type="RefSeq" id="WP_013176060.1">
    <property type="nucleotide sequence ID" value="NC_014220.1"/>
</dbReference>
<keyword evidence="2 6" id="KW-0678">Repressor</keyword>
<evidence type="ECO:0000313" key="7">
    <source>
        <dbReference type="EMBL" id="ADI02658.1"/>
    </source>
</evidence>
<keyword evidence="4 6" id="KW-0810">Translation regulation</keyword>
<dbReference type="Pfam" id="PF02599">
    <property type="entry name" value="CsrA"/>
    <property type="match status" value="1"/>
</dbReference>
<dbReference type="OrthoDB" id="9809061at2"/>
<dbReference type="PANTHER" id="PTHR34984">
    <property type="entry name" value="CARBON STORAGE REGULATOR"/>
    <property type="match status" value="1"/>
</dbReference>
<dbReference type="Gene3D" id="2.60.40.4380">
    <property type="entry name" value="Translational regulator CsrA"/>
    <property type="match status" value="1"/>
</dbReference>
<dbReference type="HAMAP" id="MF_00167">
    <property type="entry name" value="CsrA"/>
    <property type="match status" value="1"/>
</dbReference>
<dbReference type="GO" id="GO:0005829">
    <property type="term" value="C:cytosol"/>
    <property type="evidence" value="ECO:0007669"/>
    <property type="project" value="TreeGrafter"/>
</dbReference>
<dbReference type="FunFam" id="2.60.40.4380:FF:000002">
    <property type="entry name" value="Translational regulator CsrA"/>
    <property type="match status" value="1"/>
</dbReference>
<evidence type="ECO:0000313" key="8">
    <source>
        <dbReference type="Proteomes" id="UP000000378"/>
    </source>
</evidence>
<dbReference type="GO" id="GO:0006402">
    <property type="term" value="P:mRNA catabolic process"/>
    <property type="evidence" value="ECO:0007669"/>
    <property type="project" value="InterPro"/>
</dbReference>
<comment type="subcellular location">
    <subcellularLocation>
        <location evidence="6">Cytoplasm</location>
    </subcellularLocation>
</comment>
<dbReference type="eggNOG" id="COG1551">
    <property type="taxonomic scope" value="Bacteria"/>
</dbReference>
<dbReference type="GO" id="GO:0048027">
    <property type="term" value="F:mRNA 5'-UTR binding"/>
    <property type="evidence" value="ECO:0007669"/>
    <property type="project" value="UniProtKB-UniRule"/>
</dbReference>
<dbReference type="Proteomes" id="UP000000378">
    <property type="component" value="Chromosome"/>
</dbReference>
<dbReference type="GO" id="GO:0006109">
    <property type="term" value="P:regulation of carbohydrate metabolic process"/>
    <property type="evidence" value="ECO:0007669"/>
    <property type="project" value="InterPro"/>
</dbReference>
<evidence type="ECO:0000256" key="6">
    <source>
        <dbReference type="HAMAP-Rule" id="MF_00167"/>
    </source>
</evidence>
<dbReference type="KEGG" id="slp:Slip_1905"/>
<dbReference type="GO" id="GO:0044781">
    <property type="term" value="P:bacterial-type flagellum organization"/>
    <property type="evidence" value="ECO:0007669"/>
    <property type="project" value="UniProtKB-KW"/>
</dbReference>
<keyword evidence="8" id="KW-1185">Reference proteome</keyword>
<proteinExistence type="inferred from homology"/>